<evidence type="ECO:0000313" key="2">
    <source>
        <dbReference type="Proteomes" id="UP001610334"/>
    </source>
</evidence>
<accession>A0ABR4H6P6</accession>
<reference evidence="1 2" key="1">
    <citation type="submission" date="2024-07" db="EMBL/GenBank/DDBJ databases">
        <title>Section-level genome sequencing and comparative genomics of Aspergillus sections Usti and Cavernicolus.</title>
        <authorList>
            <consortium name="Lawrence Berkeley National Laboratory"/>
            <person name="Nybo J.L."/>
            <person name="Vesth T.C."/>
            <person name="Theobald S."/>
            <person name="Frisvad J.C."/>
            <person name="Larsen T.O."/>
            <person name="Kjaerboelling I."/>
            <person name="Rothschild-Mancinelli K."/>
            <person name="Lyhne E.K."/>
            <person name="Kogle M.E."/>
            <person name="Barry K."/>
            <person name="Clum A."/>
            <person name="Na H."/>
            <person name="Ledsgaard L."/>
            <person name="Lin J."/>
            <person name="Lipzen A."/>
            <person name="Kuo A."/>
            <person name="Riley R."/>
            <person name="Mondo S."/>
            <person name="Labutti K."/>
            <person name="Haridas S."/>
            <person name="Pangalinan J."/>
            <person name="Salamov A.A."/>
            <person name="Simmons B.A."/>
            <person name="Magnuson J.K."/>
            <person name="Chen J."/>
            <person name="Drula E."/>
            <person name="Henrissat B."/>
            <person name="Wiebenga A."/>
            <person name="Lubbers R.J."/>
            <person name="Gomes A.C."/>
            <person name="Makela M.R."/>
            <person name="Stajich J."/>
            <person name="Grigoriev I.V."/>
            <person name="Mortensen U.H."/>
            <person name="De Vries R.P."/>
            <person name="Baker S.E."/>
            <person name="Andersen M.R."/>
        </authorList>
    </citation>
    <scope>NUCLEOTIDE SEQUENCE [LARGE SCALE GENOMIC DNA]</scope>
    <source>
        <strain evidence="1 2">CBS 588.65</strain>
    </source>
</reference>
<organism evidence="1 2">
    <name type="scientific">Aspergillus granulosus</name>
    <dbReference type="NCBI Taxonomy" id="176169"/>
    <lineage>
        <taxon>Eukaryota</taxon>
        <taxon>Fungi</taxon>
        <taxon>Dikarya</taxon>
        <taxon>Ascomycota</taxon>
        <taxon>Pezizomycotina</taxon>
        <taxon>Eurotiomycetes</taxon>
        <taxon>Eurotiomycetidae</taxon>
        <taxon>Eurotiales</taxon>
        <taxon>Aspergillaceae</taxon>
        <taxon>Aspergillus</taxon>
        <taxon>Aspergillus subgen. Nidulantes</taxon>
    </lineage>
</organism>
<name>A0ABR4H6P6_9EURO</name>
<proteinExistence type="predicted"/>
<sequence>MSGLEVVGVDKTTSQRLNSFRYKERFIADLILALKAQQYFLETDLCVTLQAAGLDKQEIADLLAKPAAKLFEDPEIAIDVQKCLGDGYRPYIATVAKCERILFNIAKHIQGLTSTEVRDGLAGIVGTHPVNNGRYEISKKIKELNDATKKLRRVRKYSALRVNKAPTLREVARYASTLKDVREYAHRRYKAISGRYVNGCHDEHETFLFLRSRSEAMEKRQQKSLKQAPVQFSLAFPPAAPISNASLSCYITEIKVKHEDVQLEPMMGCPSSTSAIDKIVLPATTQKYFRPNHIHTPKWTLNQRISLSFNIASSNLQLYSTHWLAEPLTSKSIHLQETTMTNTDFPSAKRSLLDLGVLWHFRTLELYAAKLQVGVDESFGARYDIARKWLDVSAYFMLSFYLGVVTRCIECTFVTSGCVPHWDDMVFRKSVCEYVLIPLWEICPPEFR</sequence>
<gene>
    <name evidence="1" type="ORF">BJX63DRAFT_422671</name>
</gene>
<dbReference type="Proteomes" id="UP001610334">
    <property type="component" value="Unassembled WGS sequence"/>
</dbReference>
<dbReference type="EMBL" id="JBFXLT010000064">
    <property type="protein sequence ID" value="KAL2810944.1"/>
    <property type="molecule type" value="Genomic_DNA"/>
</dbReference>
<keyword evidence="2" id="KW-1185">Reference proteome</keyword>
<protein>
    <submittedName>
        <fullName evidence="1">Uncharacterized protein</fullName>
    </submittedName>
</protein>
<evidence type="ECO:0000313" key="1">
    <source>
        <dbReference type="EMBL" id="KAL2810944.1"/>
    </source>
</evidence>
<comment type="caution">
    <text evidence="1">The sequence shown here is derived from an EMBL/GenBank/DDBJ whole genome shotgun (WGS) entry which is preliminary data.</text>
</comment>
<dbReference type="PANTHER" id="PTHR35186:SF4">
    <property type="entry name" value="PRION-INHIBITION AND PROPAGATION HELO DOMAIN-CONTAINING PROTEIN"/>
    <property type="match status" value="1"/>
</dbReference>
<dbReference type="PANTHER" id="PTHR35186">
    <property type="entry name" value="ANK_REP_REGION DOMAIN-CONTAINING PROTEIN"/>
    <property type="match status" value="1"/>
</dbReference>